<evidence type="ECO:0000256" key="1">
    <source>
        <dbReference type="ARBA" id="ARBA00004138"/>
    </source>
</evidence>
<evidence type="ECO:0000256" key="5">
    <source>
        <dbReference type="ARBA" id="ARBA00023069"/>
    </source>
</evidence>
<gene>
    <name evidence="9" type="ORF">RRG08_030741</name>
</gene>
<dbReference type="Proteomes" id="UP001283361">
    <property type="component" value="Unassembled WGS sequence"/>
</dbReference>
<protein>
    <recommendedName>
        <fullName evidence="3">Cilia- and flagella-associated protein 157</fullName>
    </recommendedName>
</protein>
<feature type="coiled-coil region" evidence="7">
    <location>
        <begin position="308"/>
        <end position="415"/>
    </location>
</feature>
<feature type="compositionally biased region" description="Basic residues" evidence="8">
    <location>
        <begin position="1"/>
        <end position="21"/>
    </location>
</feature>
<evidence type="ECO:0000256" key="4">
    <source>
        <dbReference type="ARBA" id="ARBA00023054"/>
    </source>
</evidence>
<dbReference type="InterPro" id="IPR038844">
    <property type="entry name" value="CFAP157"/>
</dbReference>
<dbReference type="PANTHER" id="PTHR31954">
    <property type="entry name" value="CILIA- AND FLAGELLA-ASSOCIATED PROTEIN 157"/>
    <property type="match status" value="1"/>
</dbReference>
<feature type="coiled-coil region" evidence="7">
    <location>
        <begin position="38"/>
        <end position="65"/>
    </location>
</feature>
<evidence type="ECO:0000256" key="7">
    <source>
        <dbReference type="SAM" id="Coils"/>
    </source>
</evidence>
<name>A0AAE0Y4A7_9GAST</name>
<organism evidence="9 10">
    <name type="scientific">Elysia crispata</name>
    <name type="common">lettuce slug</name>
    <dbReference type="NCBI Taxonomy" id="231223"/>
    <lineage>
        <taxon>Eukaryota</taxon>
        <taxon>Metazoa</taxon>
        <taxon>Spiralia</taxon>
        <taxon>Lophotrochozoa</taxon>
        <taxon>Mollusca</taxon>
        <taxon>Gastropoda</taxon>
        <taxon>Heterobranchia</taxon>
        <taxon>Euthyneura</taxon>
        <taxon>Panpulmonata</taxon>
        <taxon>Sacoglossa</taxon>
        <taxon>Placobranchoidea</taxon>
        <taxon>Plakobranchidae</taxon>
        <taxon>Elysia</taxon>
    </lineage>
</organism>
<evidence type="ECO:0000256" key="6">
    <source>
        <dbReference type="ARBA" id="ARBA00023273"/>
    </source>
</evidence>
<keyword evidence="5" id="KW-0969">Cilium</keyword>
<keyword evidence="10" id="KW-1185">Reference proteome</keyword>
<dbReference type="PANTHER" id="PTHR31954:SF1">
    <property type="entry name" value="CILIA- AND FLAGELLA-ASSOCIATED PROTEIN 157"/>
    <property type="match status" value="1"/>
</dbReference>
<comment type="subcellular location">
    <subcellularLocation>
        <location evidence="1">Cell projection</location>
        <location evidence="1">Cilium</location>
    </subcellularLocation>
</comment>
<proteinExistence type="inferred from homology"/>
<sequence>MPPKRKKSGKGKGGKKGKGAGKKQTPPSQAPKVDEETKEFFLIQIRDLEDRLTSLQNAAKATTMSGKNKKEAKGAKAKVIYPPPAPPTVPPDTKAFYLELMKNLENKINKYQKKCDELEVANGQFHAKFDQMATDKKEIVAFWKKQVEQKTDEIADLNDRHIGLQQTRDNEREGFKKQIQEQRTEYQEMKDQLTSENMILGGKLAALEEFKVQKEDLMAKFAMMEEELAQKDADHKEHLYTLEKKAVMDKDRLKKEMILRVNQVAAEFRKVSNKQMAETTKRTIRENVSINAQLAKMSDKTIELIQENGELKDKEKKMKQQVEMLEANEKELAKKNHSNMKIIRMMSEKCRNQEAMISEYEMREQEFQELEAEADILRQQVASTRDELQSLSRDNELLEAEVKRLEQSLQSESGTRQKVEKVMADAATALQSALTSTAPDDECLDEEVKIQNLLKRDHMLENLLVLLNSAAAIGIGPDPAQLGKQWEEPTPANTLPGQGQGIARGDVSLSALAKGGLGKSGSLPHYVLGDLGLIPRPNQNITTSVDKMRHIAHTSKLGSLRGVLHKSVATQTVSAPKALFYADQLTGQQHAAQQAILKEIHARELQRPPRGQSPQPLPKKLVPAIN</sequence>
<evidence type="ECO:0000313" key="10">
    <source>
        <dbReference type="Proteomes" id="UP001283361"/>
    </source>
</evidence>
<evidence type="ECO:0000256" key="8">
    <source>
        <dbReference type="SAM" id="MobiDB-lite"/>
    </source>
</evidence>
<reference evidence="9" key="1">
    <citation type="journal article" date="2023" name="G3 (Bethesda)">
        <title>A reference genome for the long-term kleptoplast-retaining sea slug Elysia crispata morphotype clarki.</title>
        <authorList>
            <person name="Eastman K.E."/>
            <person name="Pendleton A.L."/>
            <person name="Shaikh M.A."/>
            <person name="Suttiyut T."/>
            <person name="Ogas R."/>
            <person name="Tomko P."/>
            <person name="Gavelis G."/>
            <person name="Widhalm J.R."/>
            <person name="Wisecaver J.H."/>
        </authorList>
    </citation>
    <scope>NUCLEOTIDE SEQUENCE</scope>
    <source>
        <strain evidence="9">ECLA1</strain>
    </source>
</reference>
<comment type="similarity">
    <text evidence="2">Belongs to the CFAP157 family.</text>
</comment>
<comment type="caution">
    <text evidence="9">The sequence shown here is derived from an EMBL/GenBank/DDBJ whole genome shotgun (WGS) entry which is preliminary data.</text>
</comment>
<dbReference type="AlphaFoldDB" id="A0AAE0Y4A7"/>
<keyword evidence="6" id="KW-0966">Cell projection</keyword>
<accession>A0AAE0Y4A7</accession>
<dbReference type="EMBL" id="JAWDGP010006957">
    <property type="protein sequence ID" value="KAK3732544.1"/>
    <property type="molecule type" value="Genomic_DNA"/>
</dbReference>
<feature type="region of interest" description="Disordered" evidence="8">
    <location>
        <begin position="1"/>
        <end position="36"/>
    </location>
</feature>
<dbReference type="GO" id="GO:0008017">
    <property type="term" value="F:microtubule binding"/>
    <property type="evidence" value="ECO:0007669"/>
    <property type="project" value="TreeGrafter"/>
</dbReference>
<keyword evidence="4 7" id="KW-0175">Coiled coil</keyword>
<feature type="coiled-coil region" evidence="7">
    <location>
        <begin position="94"/>
        <end position="234"/>
    </location>
</feature>
<evidence type="ECO:0000256" key="2">
    <source>
        <dbReference type="ARBA" id="ARBA00010841"/>
    </source>
</evidence>
<dbReference type="GO" id="GO:0036064">
    <property type="term" value="C:ciliary basal body"/>
    <property type="evidence" value="ECO:0007669"/>
    <property type="project" value="TreeGrafter"/>
</dbReference>
<evidence type="ECO:0000313" key="9">
    <source>
        <dbReference type="EMBL" id="KAK3732544.1"/>
    </source>
</evidence>
<feature type="region of interest" description="Disordered" evidence="8">
    <location>
        <begin position="606"/>
        <end position="626"/>
    </location>
</feature>
<evidence type="ECO:0000256" key="3">
    <source>
        <dbReference type="ARBA" id="ARBA00014087"/>
    </source>
</evidence>